<evidence type="ECO:0000256" key="5">
    <source>
        <dbReference type="ARBA" id="ARBA00022989"/>
    </source>
</evidence>
<keyword evidence="6" id="KW-0472">Membrane</keyword>
<dbReference type="GO" id="GO:0016760">
    <property type="term" value="F:cellulose synthase (UDP-forming) activity"/>
    <property type="evidence" value="ECO:0007669"/>
    <property type="project" value="InterPro"/>
</dbReference>
<dbReference type="InterPro" id="IPR005150">
    <property type="entry name" value="Cellulose_synth"/>
</dbReference>
<keyword evidence="3" id="KW-0808">Transferase</keyword>
<dbReference type="GO" id="GO:0030244">
    <property type="term" value="P:cellulose biosynthetic process"/>
    <property type="evidence" value="ECO:0007669"/>
    <property type="project" value="InterPro"/>
</dbReference>
<evidence type="ECO:0000256" key="3">
    <source>
        <dbReference type="ARBA" id="ARBA00022679"/>
    </source>
</evidence>
<comment type="caution">
    <text evidence="8">The sequence shown here is derived from an EMBL/GenBank/DDBJ whole genome shotgun (WGS) entry which is preliminary data.</text>
</comment>
<keyword evidence="4" id="KW-0812">Transmembrane</keyword>
<dbReference type="InterPro" id="IPR029044">
    <property type="entry name" value="Nucleotide-diphossugar_trans"/>
</dbReference>
<evidence type="ECO:0000256" key="4">
    <source>
        <dbReference type="ARBA" id="ARBA00022692"/>
    </source>
</evidence>
<dbReference type="GO" id="GO:0012505">
    <property type="term" value="C:endomembrane system"/>
    <property type="evidence" value="ECO:0007669"/>
    <property type="project" value="UniProtKB-SubCell"/>
</dbReference>
<accession>A0AAW2P0I3</accession>
<keyword evidence="5" id="KW-1133">Transmembrane helix</keyword>
<dbReference type="Pfam" id="PF03552">
    <property type="entry name" value="Cellulose_synt"/>
    <property type="match status" value="1"/>
</dbReference>
<dbReference type="GO" id="GO:0071555">
    <property type="term" value="P:cell wall organization"/>
    <property type="evidence" value="ECO:0007669"/>
    <property type="project" value="UniProtKB-KW"/>
</dbReference>
<sequence length="202" mass="23526">MELKESVAKIIADTSIFVSKDHPPLIEVINDENGEGMDSDKRKIPLLVYVAREKGLLIHTISKPEHLTNSPYILVLDCDMYCNDPLSARQAMCFHLNPELSAKLSFVQFPQRFYNINEIDINDGKQRYVRMHLLFVVRTDVDLIKLQKCFGPSNEFIKSISLYYKRNYQIEHKFRENEVQKELLGMSNFAFVFYTILCPTLL</sequence>
<protein>
    <submittedName>
        <fullName evidence="8">Cellulose synthase-like protein B5</fullName>
    </submittedName>
</protein>
<reference evidence="8" key="1">
    <citation type="submission" date="2020-06" db="EMBL/GenBank/DDBJ databases">
        <authorList>
            <person name="Li T."/>
            <person name="Hu X."/>
            <person name="Zhang T."/>
            <person name="Song X."/>
            <person name="Zhang H."/>
            <person name="Dai N."/>
            <person name="Sheng W."/>
            <person name="Hou X."/>
            <person name="Wei L."/>
        </authorList>
    </citation>
    <scope>NUCLEOTIDE SEQUENCE</scope>
    <source>
        <strain evidence="8">G01</strain>
        <tissue evidence="8">Leaf</tissue>
    </source>
</reference>
<comment type="subcellular location">
    <subcellularLocation>
        <location evidence="1">Endomembrane system</location>
        <topology evidence="1">Multi-pass membrane protein</topology>
    </subcellularLocation>
</comment>
<keyword evidence="7" id="KW-0961">Cell wall biogenesis/degradation</keyword>
<reference evidence="8" key="2">
    <citation type="journal article" date="2024" name="Plant">
        <title>Genomic evolution and insights into agronomic trait innovations of Sesamum species.</title>
        <authorList>
            <person name="Miao H."/>
            <person name="Wang L."/>
            <person name="Qu L."/>
            <person name="Liu H."/>
            <person name="Sun Y."/>
            <person name="Le M."/>
            <person name="Wang Q."/>
            <person name="Wei S."/>
            <person name="Zheng Y."/>
            <person name="Lin W."/>
            <person name="Duan Y."/>
            <person name="Cao H."/>
            <person name="Xiong S."/>
            <person name="Wang X."/>
            <person name="Wei L."/>
            <person name="Li C."/>
            <person name="Ma Q."/>
            <person name="Ju M."/>
            <person name="Zhao R."/>
            <person name="Li G."/>
            <person name="Mu C."/>
            <person name="Tian Q."/>
            <person name="Mei H."/>
            <person name="Zhang T."/>
            <person name="Gao T."/>
            <person name="Zhang H."/>
        </authorList>
    </citation>
    <scope>NUCLEOTIDE SEQUENCE</scope>
    <source>
        <strain evidence="8">G01</strain>
    </source>
</reference>
<keyword evidence="2" id="KW-0328">Glycosyltransferase</keyword>
<gene>
    <name evidence="8" type="ORF">Sangu_1125400</name>
</gene>
<name>A0AAW2P0I3_9LAMI</name>
<dbReference type="Gene3D" id="3.90.550.10">
    <property type="entry name" value="Spore Coat Polysaccharide Biosynthesis Protein SpsA, Chain A"/>
    <property type="match status" value="1"/>
</dbReference>
<organism evidence="8">
    <name type="scientific">Sesamum angustifolium</name>
    <dbReference type="NCBI Taxonomy" id="2727405"/>
    <lineage>
        <taxon>Eukaryota</taxon>
        <taxon>Viridiplantae</taxon>
        <taxon>Streptophyta</taxon>
        <taxon>Embryophyta</taxon>
        <taxon>Tracheophyta</taxon>
        <taxon>Spermatophyta</taxon>
        <taxon>Magnoliopsida</taxon>
        <taxon>eudicotyledons</taxon>
        <taxon>Gunneridae</taxon>
        <taxon>Pentapetalae</taxon>
        <taxon>asterids</taxon>
        <taxon>lamiids</taxon>
        <taxon>Lamiales</taxon>
        <taxon>Pedaliaceae</taxon>
        <taxon>Sesamum</taxon>
    </lineage>
</organism>
<dbReference type="PANTHER" id="PTHR13301">
    <property type="entry name" value="X-BOX TRANSCRIPTION FACTOR-RELATED"/>
    <property type="match status" value="1"/>
</dbReference>
<dbReference type="AlphaFoldDB" id="A0AAW2P0I3"/>
<evidence type="ECO:0000313" key="8">
    <source>
        <dbReference type="EMBL" id="KAL0348976.1"/>
    </source>
</evidence>
<evidence type="ECO:0000256" key="6">
    <source>
        <dbReference type="ARBA" id="ARBA00023136"/>
    </source>
</evidence>
<evidence type="ECO:0000256" key="1">
    <source>
        <dbReference type="ARBA" id="ARBA00004127"/>
    </source>
</evidence>
<dbReference type="EMBL" id="JACGWK010000006">
    <property type="protein sequence ID" value="KAL0348976.1"/>
    <property type="molecule type" value="Genomic_DNA"/>
</dbReference>
<dbReference type="GO" id="GO:0016020">
    <property type="term" value="C:membrane"/>
    <property type="evidence" value="ECO:0007669"/>
    <property type="project" value="InterPro"/>
</dbReference>
<proteinExistence type="predicted"/>
<evidence type="ECO:0000256" key="2">
    <source>
        <dbReference type="ARBA" id="ARBA00022676"/>
    </source>
</evidence>
<evidence type="ECO:0000256" key="7">
    <source>
        <dbReference type="ARBA" id="ARBA00023316"/>
    </source>
</evidence>